<comment type="catalytic activity">
    <reaction evidence="2">
        <text>Release of N-terminal proline from a peptide.</text>
        <dbReference type="EC" id="3.4.11.5"/>
    </reaction>
</comment>
<dbReference type="Proteomes" id="UP000265515">
    <property type="component" value="Unassembled WGS sequence"/>
</dbReference>
<dbReference type="PANTHER" id="PTHR11963">
    <property type="entry name" value="LEUCINE AMINOPEPTIDASE-RELATED"/>
    <property type="match status" value="1"/>
</dbReference>
<dbReference type="EMBL" id="BFEA01000042">
    <property type="protein sequence ID" value="GBG63722.1"/>
    <property type="molecule type" value="Genomic_DNA"/>
</dbReference>
<dbReference type="SUPFAM" id="SSF52949">
    <property type="entry name" value="Macro domain-like"/>
    <property type="match status" value="1"/>
</dbReference>
<gene>
    <name evidence="9" type="ORF">CBR_g39264</name>
</gene>
<dbReference type="HAMAP" id="MF_00181">
    <property type="entry name" value="Cytosol_peptidase_M17"/>
    <property type="match status" value="1"/>
</dbReference>
<evidence type="ECO:0000256" key="1">
    <source>
        <dbReference type="ARBA" id="ARBA00000135"/>
    </source>
</evidence>
<evidence type="ECO:0000256" key="4">
    <source>
        <dbReference type="ARBA" id="ARBA00011867"/>
    </source>
</evidence>
<dbReference type="Pfam" id="PF00883">
    <property type="entry name" value="Peptidase_M17"/>
    <property type="match status" value="1"/>
</dbReference>
<dbReference type="InterPro" id="IPR043472">
    <property type="entry name" value="Macro_dom-like"/>
</dbReference>
<feature type="domain" description="Cytosol aminopeptidase" evidence="8">
    <location>
        <begin position="543"/>
        <end position="550"/>
    </location>
</feature>
<dbReference type="SUPFAM" id="SSF53187">
    <property type="entry name" value="Zn-dependent exopeptidases"/>
    <property type="match status" value="1"/>
</dbReference>
<comment type="similarity">
    <text evidence="3">Belongs to the peptidase M17 family.</text>
</comment>
<dbReference type="InterPro" id="IPR023042">
    <property type="entry name" value="Peptidase_M17_leu_NH2_pept"/>
</dbReference>
<dbReference type="InterPro" id="IPR011356">
    <property type="entry name" value="Leucine_aapep/pepB"/>
</dbReference>
<evidence type="ECO:0000313" key="9">
    <source>
        <dbReference type="EMBL" id="GBG63722.1"/>
    </source>
</evidence>
<keyword evidence="6" id="KW-0645">Protease</keyword>
<evidence type="ECO:0000256" key="7">
    <source>
        <dbReference type="ARBA" id="ARBA00022801"/>
    </source>
</evidence>
<dbReference type="NCBIfam" id="NF002076">
    <property type="entry name" value="PRK00913.2-3"/>
    <property type="match status" value="1"/>
</dbReference>
<comment type="catalytic activity">
    <reaction evidence="1">
        <text>Release of an N-terminal amino acid, Xaa-|-Yaa-, in which Xaa is preferably Leu, but may be other amino acids including Pro although not Arg or Lys, and Yaa may be Pro. Amino acid amides and methyl esters are also readily hydrolyzed, but rates on arylamides are exceedingly low.</text>
        <dbReference type="EC" id="3.4.11.1"/>
    </reaction>
</comment>
<dbReference type="PRINTS" id="PR00481">
    <property type="entry name" value="LAMNOPPTDASE"/>
</dbReference>
<evidence type="ECO:0000256" key="6">
    <source>
        <dbReference type="ARBA" id="ARBA00022670"/>
    </source>
</evidence>
<comment type="caution">
    <text evidence="9">The sequence shown here is derived from an EMBL/GenBank/DDBJ whole genome shotgun (WGS) entry which is preliminary data.</text>
</comment>
<reference evidence="9 10" key="1">
    <citation type="journal article" date="2018" name="Cell">
        <title>The Chara Genome: Secondary Complexity and Implications for Plant Terrestrialization.</title>
        <authorList>
            <person name="Nishiyama T."/>
            <person name="Sakayama H."/>
            <person name="Vries J.D."/>
            <person name="Buschmann H."/>
            <person name="Saint-Marcoux D."/>
            <person name="Ullrich K.K."/>
            <person name="Haas F.B."/>
            <person name="Vanderstraeten L."/>
            <person name="Becker D."/>
            <person name="Lang D."/>
            <person name="Vosolsobe S."/>
            <person name="Rombauts S."/>
            <person name="Wilhelmsson P.K.I."/>
            <person name="Janitza P."/>
            <person name="Kern R."/>
            <person name="Heyl A."/>
            <person name="Rumpler F."/>
            <person name="Villalobos L.I.A.C."/>
            <person name="Clay J.M."/>
            <person name="Skokan R."/>
            <person name="Toyoda A."/>
            <person name="Suzuki Y."/>
            <person name="Kagoshima H."/>
            <person name="Schijlen E."/>
            <person name="Tajeshwar N."/>
            <person name="Catarino B."/>
            <person name="Hetherington A.J."/>
            <person name="Saltykova A."/>
            <person name="Bonnot C."/>
            <person name="Breuninger H."/>
            <person name="Symeonidi A."/>
            <person name="Radhakrishnan G.V."/>
            <person name="Van Nieuwerburgh F."/>
            <person name="Deforce D."/>
            <person name="Chang C."/>
            <person name="Karol K.G."/>
            <person name="Hedrich R."/>
            <person name="Ulvskov P."/>
            <person name="Glockner G."/>
            <person name="Delwiche C.F."/>
            <person name="Petrasek J."/>
            <person name="Van de Peer Y."/>
            <person name="Friml J."/>
            <person name="Beilby M."/>
            <person name="Dolan L."/>
            <person name="Kohara Y."/>
            <person name="Sugano S."/>
            <person name="Fujiyama A."/>
            <person name="Delaux P.-M."/>
            <person name="Quint M."/>
            <person name="TheiBen G."/>
            <person name="Hagemann M."/>
            <person name="Harholt J."/>
            <person name="Dunand C."/>
            <person name="Zachgo S."/>
            <person name="Langdale J."/>
            <person name="Maumus F."/>
            <person name="Straeten D.V.D."/>
            <person name="Gould S.B."/>
            <person name="Rensing S.A."/>
        </authorList>
    </citation>
    <scope>NUCLEOTIDE SEQUENCE [LARGE SCALE GENOMIC DNA]</scope>
    <source>
        <strain evidence="9 10">S276</strain>
    </source>
</reference>
<organism evidence="9 10">
    <name type="scientific">Chara braunii</name>
    <name type="common">Braun's stonewort</name>
    <dbReference type="NCBI Taxonomy" id="69332"/>
    <lineage>
        <taxon>Eukaryota</taxon>
        <taxon>Viridiplantae</taxon>
        <taxon>Streptophyta</taxon>
        <taxon>Charophyceae</taxon>
        <taxon>Charales</taxon>
        <taxon>Characeae</taxon>
        <taxon>Chara</taxon>
    </lineage>
</organism>
<evidence type="ECO:0000256" key="3">
    <source>
        <dbReference type="ARBA" id="ARBA00009528"/>
    </source>
</evidence>
<name>A0A388K0Z9_CHABU</name>
<dbReference type="InterPro" id="IPR008283">
    <property type="entry name" value="Peptidase_M17_N"/>
</dbReference>
<keyword evidence="7" id="KW-0378">Hydrolase</keyword>
<dbReference type="GO" id="GO:0006508">
    <property type="term" value="P:proteolysis"/>
    <property type="evidence" value="ECO:0007669"/>
    <property type="project" value="UniProtKB-KW"/>
</dbReference>
<proteinExistence type="inferred from homology"/>
<keyword evidence="10" id="KW-1185">Reference proteome</keyword>
<evidence type="ECO:0000259" key="8">
    <source>
        <dbReference type="PROSITE" id="PS00631"/>
    </source>
</evidence>
<comment type="subunit">
    <text evidence="4">Homohexamer (dimer of homotrimers).</text>
</comment>
<dbReference type="GO" id="GO:0070006">
    <property type="term" value="F:metalloaminopeptidase activity"/>
    <property type="evidence" value="ECO:0007669"/>
    <property type="project" value="InterPro"/>
</dbReference>
<dbReference type="PROSITE" id="PS00631">
    <property type="entry name" value="CYTOSOL_AP"/>
    <property type="match status" value="1"/>
</dbReference>
<dbReference type="OrthoDB" id="412814at2759"/>
<dbReference type="STRING" id="69332.A0A388K0Z9"/>
<dbReference type="CDD" id="cd00433">
    <property type="entry name" value="Peptidase_M17"/>
    <property type="match status" value="1"/>
</dbReference>
<dbReference type="OMA" id="DSPANQM"/>
<dbReference type="PANTHER" id="PTHR11963:SF23">
    <property type="entry name" value="CYTOSOL AMINOPEPTIDASE"/>
    <property type="match status" value="1"/>
</dbReference>
<dbReference type="GO" id="GO:0030145">
    <property type="term" value="F:manganese ion binding"/>
    <property type="evidence" value="ECO:0007669"/>
    <property type="project" value="InterPro"/>
</dbReference>
<evidence type="ECO:0000256" key="2">
    <source>
        <dbReference type="ARBA" id="ARBA00001585"/>
    </source>
</evidence>
<dbReference type="InterPro" id="IPR000819">
    <property type="entry name" value="Peptidase_M17_C"/>
</dbReference>
<dbReference type="AlphaFoldDB" id="A0A388K0Z9"/>
<dbReference type="GO" id="GO:0005737">
    <property type="term" value="C:cytoplasm"/>
    <property type="evidence" value="ECO:0007669"/>
    <property type="project" value="InterPro"/>
</dbReference>
<protein>
    <recommendedName>
        <fullName evidence="8">Cytosol aminopeptidase domain-containing protein</fullName>
    </recommendedName>
</protein>
<dbReference type="Gene3D" id="3.40.220.10">
    <property type="entry name" value="Leucine Aminopeptidase, subunit E, domain 1"/>
    <property type="match status" value="1"/>
</dbReference>
<keyword evidence="5" id="KW-0031">Aminopeptidase</keyword>
<evidence type="ECO:0000313" key="10">
    <source>
        <dbReference type="Proteomes" id="UP000265515"/>
    </source>
</evidence>
<accession>A0A388K0Z9</accession>
<dbReference type="Gene3D" id="3.40.630.10">
    <property type="entry name" value="Zn peptidases"/>
    <property type="match status" value="1"/>
</dbReference>
<evidence type="ECO:0000256" key="5">
    <source>
        <dbReference type="ARBA" id="ARBA00022438"/>
    </source>
</evidence>
<dbReference type="Pfam" id="PF02789">
    <property type="entry name" value="Peptidase_M17_N"/>
    <property type="match status" value="1"/>
</dbReference>
<dbReference type="Gramene" id="GBG63722">
    <property type="protein sequence ID" value="GBG63722"/>
    <property type="gene ID" value="CBR_g39264"/>
</dbReference>
<sequence>MGSFSAAAAESVALLRAGTRGGVGVVRLTAAAAIDTTAVDCCRSSAASELLRRCNDVCTACSRQFLTSVPTKSQTNLSGRPKTRRRVFFPATHGLSLSATSASSSDFSGLPHSVELQALGLSSVRSLPRRRCFTTAAMAPSTAAIASPPPREVSLETLGLTKAGTPLIPAIRFAASLTSPLVWVGDVLVLLVWEETIAKDESSGKFLDSELASIDDSTGGLLAEIVAEGDFKGKAGQSVFARLGKGTSGLSCKRVGVVGLGKRKSNEDLETGVAPWRTAGSVLAATAKSCNAHSAAAFLLGSGDSGWAGLSSNKSRVAAAKGLSSGLVLGCFEDTRFKSESKKLTLESLQILGIAPSAELDAAFQTSVKICDGIMLTRQLVNAPPNVLTPGAFADVAVAIATNHADVMSATILEKSDCERLGMGAFLGVAAASTLPPKFVHLKYVPPSGKPTKRLAIIGKALTFDSGGYNIKAGVGSMIELMKFDMAGAGAVLGAADAIGSLKPEGVEIHFIAAACENMVSGSGMRPGDILTASNGKTIEVNNTDAEGRLTLADALVYACNLEVDAIVDIATLTGACIVALGNDIGGMFTPHDSIADELQRAAKLAGEKLWRLPMEEAYMETIKSSVADMLNTGGRAGGSIIAALFLKEFVREGIPWAHLDVAGPVWDNKKSVGTGFAVATLVEWASTHSSGAS</sequence>